<sequence>MLLSLAAANCDCPVRSLTRGDRPEHSDTSPEPLSEAPVAWCVARPWGLADSPGGRWGSGPGLGAAVKLGGERPLAPEAGSAVGSDSTLVRGVGPLGEGPALPAGACGRGLAAEEGACMGRLVAAPCECHVGPRRWADLSLEKAVSGGDVWRLLPIPFGW</sequence>
<reference evidence="1" key="1">
    <citation type="journal article" date="2022" name="bioRxiv">
        <title>Sequencing and chromosome-scale assembly of the giantPleurodeles waltlgenome.</title>
        <authorList>
            <person name="Brown T."/>
            <person name="Elewa A."/>
            <person name="Iarovenko S."/>
            <person name="Subramanian E."/>
            <person name="Araus A.J."/>
            <person name="Petzold A."/>
            <person name="Susuki M."/>
            <person name="Suzuki K.-i.T."/>
            <person name="Hayashi T."/>
            <person name="Toyoda A."/>
            <person name="Oliveira C."/>
            <person name="Osipova E."/>
            <person name="Leigh N.D."/>
            <person name="Simon A."/>
            <person name="Yun M.H."/>
        </authorList>
    </citation>
    <scope>NUCLEOTIDE SEQUENCE</scope>
    <source>
        <strain evidence="1">20211129_DDA</strain>
        <tissue evidence="1">Liver</tissue>
    </source>
</reference>
<comment type="caution">
    <text evidence="1">The sequence shown here is derived from an EMBL/GenBank/DDBJ whole genome shotgun (WGS) entry which is preliminary data.</text>
</comment>
<evidence type="ECO:0000313" key="2">
    <source>
        <dbReference type="Proteomes" id="UP001066276"/>
    </source>
</evidence>
<accession>A0AAV7TEI9</accession>
<dbReference type="Proteomes" id="UP001066276">
    <property type="component" value="Chromosome 4_1"/>
</dbReference>
<dbReference type="AlphaFoldDB" id="A0AAV7TEI9"/>
<gene>
    <name evidence="1" type="ORF">NDU88_006064</name>
</gene>
<name>A0AAV7TEI9_PLEWA</name>
<protein>
    <submittedName>
        <fullName evidence="1">Uncharacterized protein</fullName>
    </submittedName>
</protein>
<keyword evidence="2" id="KW-1185">Reference proteome</keyword>
<dbReference type="EMBL" id="JANPWB010000007">
    <property type="protein sequence ID" value="KAJ1174242.1"/>
    <property type="molecule type" value="Genomic_DNA"/>
</dbReference>
<organism evidence="1 2">
    <name type="scientific">Pleurodeles waltl</name>
    <name type="common">Iberian ribbed newt</name>
    <dbReference type="NCBI Taxonomy" id="8319"/>
    <lineage>
        <taxon>Eukaryota</taxon>
        <taxon>Metazoa</taxon>
        <taxon>Chordata</taxon>
        <taxon>Craniata</taxon>
        <taxon>Vertebrata</taxon>
        <taxon>Euteleostomi</taxon>
        <taxon>Amphibia</taxon>
        <taxon>Batrachia</taxon>
        <taxon>Caudata</taxon>
        <taxon>Salamandroidea</taxon>
        <taxon>Salamandridae</taxon>
        <taxon>Pleurodelinae</taxon>
        <taxon>Pleurodeles</taxon>
    </lineage>
</organism>
<proteinExistence type="predicted"/>
<evidence type="ECO:0000313" key="1">
    <source>
        <dbReference type="EMBL" id="KAJ1174242.1"/>
    </source>
</evidence>